<evidence type="ECO:0000313" key="3">
    <source>
        <dbReference type="Proteomes" id="UP000054321"/>
    </source>
</evidence>
<feature type="transmembrane region" description="Helical" evidence="1">
    <location>
        <begin position="50"/>
        <end position="71"/>
    </location>
</feature>
<protein>
    <recommendedName>
        <fullName evidence="4">MARVEL domain-containing protein</fullName>
    </recommendedName>
</protein>
<dbReference type="EMBL" id="KN832874">
    <property type="protein sequence ID" value="KIN03091.1"/>
    <property type="molecule type" value="Genomic_DNA"/>
</dbReference>
<dbReference type="Proteomes" id="UP000054321">
    <property type="component" value="Unassembled WGS sequence"/>
</dbReference>
<dbReference type="AlphaFoldDB" id="A0A0C3H4K8"/>
<sequence>FWCKGGVYGLIGRITLRSLQFMFAITVAGLYGVDLHHATTIQAHARPEWVYAEVVSCLSGVTCIIHCFVAVRRAGWFVWDGVLFVLWLAQIGVFVTIYAYGVKPGYIGATQSLIRMRIALWVNLVNTLLWFATTVLGLVGCIRRCKVPRQMDDKLAKG</sequence>
<organism evidence="2 3">
    <name type="scientific">Oidiodendron maius (strain Zn)</name>
    <dbReference type="NCBI Taxonomy" id="913774"/>
    <lineage>
        <taxon>Eukaryota</taxon>
        <taxon>Fungi</taxon>
        <taxon>Dikarya</taxon>
        <taxon>Ascomycota</taxon>
        <taxon>Pezizomycotina</taxon>
        <taxon>Leotiomycetes</taxon>
        <taxon>Leotiomycetes incertae sedis</taxon>
        <taxon>Myxotrichaceae</taxon>
        <taxon>Oidiodendron</taxon>
    </lineage>
</organism>
<dbReference type="InParanoid" id="A0A0C3H4K8"/>
<feature type="non-terminal residue" evidence="2">
    <location>
        <position position="1"/>
    </location>
</feature>
<reference evidence="3" key="2">
    <citation type="submission" date="2015-01" db="EMBL/GenBank/DDBJ databases">
        <title>Evolutionary Origins and Diversification of the Mycorrhizal Mutualists.</title>
        <authorList>
            <consortium name="DOE Joint Genome Institute"/>
            <consortium name="Mycorrhizal Genomics Consortium"/>
            <person name="Kohler A."/>
            <person name="Kuo A."/>
            <person name="Nagy L.G."/>
            <person name="Floudas D."/>
            <person name="Copeland A."/>
            <person name="Barry K.W."/>
            <person name="Cichocki N."/>
            <person name="Veneault-Fourrey C."/>
            <person name="LaButti K."/>
            <person name="Lindquist E.A."/>
            <person name="Lipzen A."/>
            <person name="Lundell T."/>
            <person name="Morin E."/>
            <person name="Murat C."/>
            <person name="Riley R."/>
            <person name="Ohm R."/>
            <person name="Sun H."/>
            <person name="Tunlid A."/>
            <person name="Henrissat B."/>
            <person name="Grigoriev I.V."/>
            <person name="Hibbett D.S."/>
            <person name="Martin F."/>
        </authorList>
    </citation>
    <scope>NUCLEOTIDE SEQUENCE [LARGE SCALE GENOMIC DNA]</scope>
    <source>
        <strain evidence="3">Zn</strain>
    </source>
</reference>
<feature type="transmembrane region" description="Helical" evidence="1">
    <location>
        <begin position="120"/>
        <end position="142"/>
    </location>
</feature>
<feature type="transmembrane region" description="Helical" evidence="1">
    <location>
        <begin position="78"/>
        <end position="100"/>
    </location>
</feature>
<gene>
    <name evidence="2" type="ORF">OIDMADRAFT_66784</name>
</gene>
<reference evidence="2 3" key="1">
    <citation type="submission" date="2014-04" db="EMBL/GenBank/DDBJ databases">
        <authorList>
            <consortium name="DOE Joint Genome Institute"/>
            <person name="Kuo A."/>
            <person name="Martino E."/>
            <person name="Perotto S."/>
            <person name="Kohler A."/>
            <person name="Nagy L.G."/>
            <person name="Floudas D."/>
            <person name="Copeland A."/>
            <person name="Barry K.W."/>
            <person name="Cichocki N."/>
            <person name="Veneault-Fourrey C."/>
            <person name="LaButti K."/>
            <person name="Lindquist E.A."/>
            <person name="Lipzen A."/>
            <person name="Lundell T."/>
            <person name="Morin E."/>
            <person name="Murat C."/>
            <person name="Sun H."/>
            <person name="Tunlid A."/>
            <person name="Henrissat B."/>
            <person name="Grigoriev I.V."/>
            <person name="Hibbett D.S."/>
            <person name="Martin F."/>
            <person name="Nordberg H.P."/>
            <person name="Cantor M.N."/>
            <person name="Hua S.X."/>
        </authorList>
    </citation>
    <scope>NUCLEOTIDE SEQUENCE [LARGE SCALE GENOMIC DNA]</scope>
    <source>
        <strain evidence="2 3">Zn</strain>
    </source>
</reference>
<dbReference type="PANTHER" id="PTHR42083">
    <property type="entry name" value="MARVEL DOMAIN-CONTAINING PROTEIN"/>
    <property type="match status" value="1"/>
</dbReference>
<name>A0A0C3H4K8_OIDMZ</name>
<evidence type="ECO:0000256" key="1">
    <source>
        <dbReference type="SAM" id="Phobius"/>
    </source>
</evidence>
<dbReference type="HOGENOM" id="CLU_096567_3_0_1"/>
<evidence type="ECO:0000313" key="2">
    <source>
        <dbReference type="EMBL" id="KIN03091.1"/>
    </source>
</evidence>
<dbReference type="OrthoDB" id="5363290at2759"/>
<dbReference type="PANTHER" id="PTHR42083:SF1">
    <property type="entry name" value="MARVEL DOMAIN-CONTAINING PROTEIN"/>
    <property type="match status" value="1"/>
</dbReference>
<keyword evidence="3" id="KW-1185">Reference proteome</keyword>
<keyword evidence="1" id="KW-0472">Membrane</keyword>
<feature type="non-terminal residue" evidence="2">
    <location>
        <position position="158"/>
    </location>
</feature>
<proteinExistence type="predicted"/>
<accession>A0A0C3H4K8</accession>
<keyword evidence="1" id="KW-0812">Transmembrane</keyword>
<evidence type="ECO:0008006" key="4">
    <source>
        <dbReference type="Google" id="ProtNLM"/>
    </source>
</evidence>
<keyword evidence="1" id="KW-1133">Transmembrane helix</keyword>